<dbReference type="OrthoDB" id="9153610at2"/>
<evidence type="ECO:0000256" key="6">
    <source>
        <dbReference type="ARBA" id="ARBA00023136"/>
    </source>
</evidence>
<feature type="transmembrane region" description="Helical" evidence="7">
    <location>
        <begin position="48"/>
        <end position="76"/>
    </location>
</feature>
<dbReference type="NCBIfam" id="TIGR01401">
    <property type="entry name" value="fliR_like_III"/>
    <property type="match status" value="1"/>
</dbReference>
<feature type="transmembrane region" description="Helical" evidence="7">
    <location>
        <begin position="227"/>
        <end position="245"/>
    </location>
</feature>
<dbReference type="STRING" id="667676.SAMN05192539_10276"/>
<organism evidence="8 9">
    <name type="scientific">Paraburkholderia diazotrophica</name>
    <dbReference type="NCBI Taxonomy" id="667676"/>
    <lineage>
        <taxon>Bacteria</taxon>
        <taxon>Pseudomonadati</taxon>
        <taxon>Pseudomonadota</taxon>
        <taxon>Betaproteobacteria</taxon>
        <taxon>Burkholderiales</taxon>
        <taxon>Burkholderiaceae</taxon>
        <taxon>Paraburkholderia</taxon>
    </lineage>
</organism>
<dbReference type="RefSeq" id="WP_090870894.1">
    <property type="nucleotide sequence ID" value="NZ_FNYE01000027.1"/>
</dbReference>
<name>A0A1H7DDH0_9BURK</name>
<feature type="transmembrane region" description="Helical" evidence="7">
    <location>
        <begin position="157"/>
        <end position="178"/>
    </location>
</feature>
<feature type="transmembrane region" description="Helical" evidence="7">
    <location>
        <begin position="184"/>
        <end position="206"/>
    </location>
</feature>
<evidence type="ECO:0000256" key="5">
    <source>
        <dbReference type="ARBA" id="ARBA00022989"/>
    </source>
</evidence>
<reference evidence="9" key="1">
    <citation type="submission" date="2016-10" db="EMBL/GenBank/DDBJ databases">
        <authorList>
            <person name="Varghese N."/>
            <person name="Submissions S."/>
        </authorList>
    </citation>
    <scope>NUCLEOTIDE SEQUENCE [LARGE SCALE GENOMIC DNA]</scope>
    <source>
        <strain evidence="9">LMG 26031</strain>
    </source>
</reference>
<accession>A0A1H7DDH0</accession>
<keyword evidence="9" id="KW-1185">Reference proteome</keyword>
<proteinExistence type="inferred from homology"/>
<dbReference type="PANTHER" id="PTHR30065:SF1">
    <property type="entry name" value="SURFACE PRESENTATION OF ANTIGENS PROTEIN SPAR"/>
    <property type="match status" value="1"/>
</dbReference>
<evidence type="ECO:0000313" key="9">
    <source>
        <dbReference type="Proteomes" id="UP000198866"/>
    </source>
</evidence>
<evidence type="ECO:0000256" key="7">
    <source>
        <dbReference type="RuleBase" id="RU362072"/>
    </source>
</evidence>
<dbReference type="GO" id="GO:0006605">
    <property type="term" value="P:protein targeting"/>
    <property type="evidence" value="ECO:0007669"/>
    <property type="project" value="UniProtKB-UniRule"/>
</dbReference>
<comment type="similarity">
    <text evidence="2 7">Belongs to the FliR/MopE/SpaR family.</text>
</comment>
<comment type="subcellular location">
    <subcellularLocation>
        <location evidence="1 7">Cell membrane</location>
        <topology evidence="1 7">Multi-pass membrane protein</topology>
    </subcellularLocation>
</comment>
<dbReference type="Proteomes" id="UP000198866">
    <property type="component" value="Unassembled WGS sequence"/>
</dbReference>
<gene>
    <name evidence="8" type="ORF">SAMN05192539_10276</name>
</gene>
<evidence type="ECO:0000256" key="2">
    <source>
        <dbReference type="ARBA" id="ARBA00009772"/>
    </source>
</evidence>
<keyword evidence="4 7" id="KW-0812">Transmembrane</keyword>
<sequence>MLDQAQQFNDIASGARPLLYVMPRLLPVMLIVPVFNEEIVTGLVRNGIAVVIAAFVAPVIDPAQIVDLPFLVWCLLAAKEALVGVLLAGAMSAVLFAIQGIGYLIDFQTGSGNASFFDPMGGHEGGPTSGFLNYVAIALFVTAGGLQMIVQVFAQSYAWWPVGTLLPNFSQVLSTFVVRQTDAVFVWMIKLAAPVVIVLVLVEAGIGLVGRGVPQLNVFTFSQPVKSALAMMMMVLFLPVVYASLHDLLSPDSGMVALLRSLLQSAH</sequence>
<dbReference type="Pfam" id="PF01311">
    <property type="entry name" value="Bac_export_1"/>
    <property type="match status" value="1"/>
</dbReference>
<evidence type="ECO:0000256" key="4">
    <source>
        <dbReference type="ARBA" id="ARBA00022692"/>
    </source>
</evidence>
<dbReference type="PRINTS" id="PR00953">
    <property type="entry name" value="TYPE3IMRPROT"/>
</dbReference>
<dbReference type="EMBL" id="FNYE01000027">
    <property type="protein sequence ID" value="SEJ97250.1"/>
    <property type="molecule type" value="Genomic_DNA"/>
</dbReference>
<protein>
    <submittedName>
        <fullName evidence="8">Type III secretion protein T</fullName>
    </submittedName>
</protein>
<feature type="transmembrane region" description="Helical" evidence="7">
    <location>
        <begin position="131"/>
        <end position="150"/>
    </location>
</feature>
<keyword evidence="6 7" id="KW-0472">Membrane</keyword>
<feature type="transmembrane region" description="Helical" evidence="7">
    <location>
        <begin position="83"/>
        <end position="105"/>
    </location>
</feature>
<dbReference type="GO" id="GO:0005886">
    <property type="term" value="C:plasma membrane"/>
    <property type="evidence" value="ECO:0007669"/>
    <property type="project" value="UniProtKB-SubCell"/>
</dbReference>
<evidence type="ECO:0000256" key="1">
    <source>
        <dbReference type="ARBA" id="ARBA00004651"/>
    </source>
</evidence>
<dbReference type="InterPro" id="IPR006304">
    <property type="entry name" value="T3SS_SpaR/YscT"/>
</dbReference>
<dbReference type="AlphaFoldDB" id="A0A1H7DDH0"/>
<dbReference type="InterPro" id="IPR002010">
    <property type="entry name" value="T3SS_IM_R"/>
</dbReference>
<keyword evidence="3 7" id="KW-1003">Cell membrane</keyword>
<keyword evidence="5 7" id="KW-1133">Transmembrane helix</keyword>
<evidence type="ECO:0000256" key="3">
    <source>
        <dbReference type="ARBA" id="ARBA00022475"/>
    </source>
</evidence>
<evidence type="ECO:0000313" key="8">
    <source>
        <dbReference type="EMBL" id="SEJ97250.1"/>
    </source>
</evidence>
<dbReference type="PANTHER" id="PTHR30065">
    <property type="entry name" value="FLAGELLAR BIOSYNTHETIC PROTEIN FLIR"/>
    <property type="match status" value="1"/>
</dbReference>